<dbReference type="GeneID" id="30181481"/>
<protein>
    <submittedName>
        <fullName evidence="2">Uncharacterized protein</fullName>
    </submittedName>
</protein>
<name>A0A1E3NFC7_9ASCO</name>
<evidence type="ECO:0000313" key="2">
    <source>
        <dbReference type="EMBL" id="ODQ44832.1"/>
    </source>
</evidence>
<feature type="compositionally biased region" description="Low complexity" evidence="1">
    <location>
        <begin position="170"/>
        <end position="184"/>
    </location>
</feature>
<gene>
    <name evidence="2" type="ORF">PICMEDRAFT_74523</name>
</gene>
<dbReference type="AlphaFoldDB" id="A0A1E3NFC7"/>
<feature type="region of interest" description="Disordered" evidence="1">
    <location>
        <begin position="170"/>
        <end position="191"/>
    </location>
</feature>
<accession>A0A1E3NFC7</accession>
<dbReference type="EMBL" id="KV454006">
    <property type="protein sequence ID" value="ODQ44832.1"/>
    <property type="molecule type" value="Genomic_DNA"/>
</dbReference>
<feature type="region of interest" description="Disordered" evidence="1">
    <location>
        <begin position="104"/>
        <end position="143"/>
    </location>
</feature>
<keyword evidence="3" id="KW-1185">Reference proteome</keyword>
<dbReference type="Proteomes" id="UP000094455">
    <property type="component" value="Unassembled WGS sequence"/>
</dbReference>
<feature type="region of interest" description="Disordered" evidence="1">
    <location>
        <begin position="1"/>
        <end position="86"/>
    </location>
</feature>
<evidence type="ECO:0000256" key="1">
    <source>
        <dbReference type="SAM" id="MobiDB-lite"/>
    </source>
</evidence>
<sequence>MVNELSDNATPELAPPCGQENAKLSPTVAKASEEQELQKTPNSISSSIESYSPVVPAVAHREAYTNNTSKSELESFDIPSNSGTLDVNDAVDDSFADLSSSASIKTFSSDEQDVHGKGPNPGSKDEDDDIFEHFNGSTKDLASPSHKRAIEYDIKNPTFSLQIDKIRYSNDNSNSSRGSAGSADLNAPVTPLTPMMEEDFKEDFKHDPKYRNLSRNITPLTAKHGVSERAMVSRIQDLESQADDLDTRYFKLEREIAYVKEMLSGMNYNGYEAANASVEVRKLLYAKGKLEERLQDTKKKRYDVGVTLIKLRRSLYGDNSGDMTEYFARNVSN</sequence>
<dbReference type="OrthoDB" id="3993315at2759"/>
<organism evidence="2 3">
    <name type="scientific">Pichia membranifaciens NRRL Y-2026</name>
    <dbReference type="NCBI Taxonomy" id="763406"/>
    <lineage>
        <taxon>Eukaryota</taxon>
        <taxon>Fungi</taxon>
        <taxon>Dikarya</taxon>
        <taxon>Ascomycota</taxon>
        <taxon>Saccharomycotina</taxon>
        <taxon>Pichiomycetes</taxon>
        <taxon>Pichiales</taxon>
        <taxon>Pichiaceae</taxon>
        <taxon>Pichia</taxon>
    </lineage>
</organism>
<evidence type="ECO:0000313" key="3">
    <source>
        <dbReference type="Proteomes" id="UP000094455"/>
    </source>
</evidence>
<reference evidence="2 3" key="1">
    <citation type="journal article" date="2016" name="Proc. Natl. Acad. Sci. U.S.A.">
        <title>Comparative genomics of biotechnologically important yeasts.</title>
        <authorList>
            <person name="Riley R."/>
            <person name="Haridas S."/>
            <person name="Wolfe K.H."/>
            <person name="Lopes M.R."/>
            <person name="Hittinger C.T."/>
            <person name="Goeker M."/>
            <person name="Salamov A.A."/>
            <person name="Wisecaver J.H."/>
            <person name="Long T.M."/>
            <person name="Calvey C.H."/>
            <person name="Aerts A.L."/>
            <person name="Barry K.W."/>
            <person name="Choi C."/>
            <person name="Clum A."/>
            <person name="Coughlan A.Y."/>
            <person name="Deshpande S."/>
            <person name="Douglass A.P."/>
            <person name="Hanson S.J."/>
            <person name="Klenk H.-P."/>
            <person name="LaButti K.M."/>
            <person name="Lapidus A."/>
            <person name="Lindquist E.A."/>
            <person name="Lipzen A.M."/>
            <person name="Meier-Kolthoff J.P."/>
            <person name="Ohm R.A."/>
            <person name="Otillar R.P."/>
            <person name="Pangilinan J.L."/>
            <person name="Peng Y."/>
            <person name="Rokas A."/>
            <person name="Rosa C.A."/>
            <person name="Scheuner C."/>
            <person name="Sibirny A.A."/>
            <person name="Slot J.C."/>
            <person name="Stielow J.B."/>
            <person name="Sun H."/>
            <person name="Kurtzman C.P."/>
            <person name="Blackwell M."/>
            <person name="Grigoriev I.V."/>
            <person name="Jeffries T.W."/>
        </authorList>
    </citation>
    <scope>NUCLEOTIDE SEQUENCE [LARGE SCALE GENOMIC DNA]</scope>
    <source>
        <strain evidence="2 3">NRRL Y-2026</strain>
    </source>
</reference>
<dbReference type="RefSeq" id="XP_019015945.1">
    <property type="nucleotide sequence ID" value="XM_019164794.1"/>
</dbReference>
<proteinExistence type="predicted"/>
<feature type="compositionally biased region" description="Low complexity" evidence="1">
    <location>
        <begin position="43"/>
        <end position="52"/>
    </location>
</feature>